<evidence type="ECO:0000313" key="1">
    <source>
        <dbReference type="EMBL" id="ALQ39302.1"/>
    </source>
</evidence>
<reference evidence="1 2" key="1">
    <citation type="submission" date="2015-11" db="EMBL/GenBank/DDBJ databases">
        <authorList>
            <person name="Zhang Y."/>
            <person name="Guo Z."/>
        </authorList>
    </citation>
    <scope>NUCLEOTIDE SEQUENCE [LARGE SCALE GENOMIC DNA]</scope>
    <source>
        <strain evidence="1 2">ChDC F174</strain>
    </source>
</reference>
<dbReference type="AlphaFoldDB" id="A0A0S2ZK77"/>
<organism evidence="1">
    <name type="scientific">Fusobacterium hwasookii ChDC F174</name>
    <dbReference type="NCBI Taxonomy" id="1307442"/>
    <lineage>
        <taxon>Bacteria</taxon>
        <taxon>Fusobacteriati</taxon>
        <taxon>Fusobacteriota</taxon>
        <taxon>Fusobacteriia</taxon>
        <taxon>Fusobacteriales</taxon>
        <taxon>Fusobacteriaceae</taxon>
        <taxon>Fusobacterium</taxon>
    </lineage>
</organism>
<name>A0A0S2ZK77_9FUSO</name>
<accession>A0A0S2ZK77</accession>
<dbReference type="EMBL" id="CP013331">
    <property type="protein sequence ID" value="ALQ39302.1"/>
    <property type="molecule type" value="Genomic_DNA"/>
</dbReference>
<proteinExistence type="predicted"/>
<evidence type="ECO:0000313" key="2">
    <source>
        <dbReference type="Proteomes" id="UP000063275"/>
    </source>
</evidence>
<gene>
    <name evidence="1" type="ORF">RN87_01670</name>
</gene>
<dbReference type="Proteomes" id="UP000063275">
    <property type="component" value="Chromosome"/>
</dbReference>
<dbReference type="KEGG" id="fhw:RN87_01670"/>
<protein>
    <submittedName>
        <fullName evidence="1">Uncharacterized protein</fullName>
    </submittedName>
</protein>
<sequence>MTYYISNNTMVEIENSRRIIATNLEDNKIKIKEIDKYGDFYENSEIYLDEIQLLAIKNYKLGV</sequence>